<dbReference type="EMBL" id="VUNN01000017">
    <property type="protein sequence ID" value="MSU06821.1"/>
    <property type="molecule type" value="Genomic_DNA"/>
</dbReference>
<gene>
    <name evidence="1" type="ORF">FYJ80_08560</name>
</gene>
<evidence type="ECO:0000313" key="2">
    <source>
        <dbReference type="Proteomes" id="UP000460549"/>
    </source>
</evidence>
<protein>
    <submittedName>
        <fullName evidence="1">Uncharacterized protein</fullName>
    </submittedName>
</protein>
<comment type="caution">
    <text evidence="1">The sequence shown here is derived from an EMBL/GenBank/DDBJ whole genome shotgun (WGS) entry which is preliminary data.</text>
</comment>
<evidence type="ECO:0000313" key="1">
    <source>
        <dbReference type="EMBL" id="MSU06821.1"/>
    </source>
</evidence>
<dbReference type="Proteomes" id="UP000460549">
    <property type="component" value="Unassembled WGS sequence"/>
</dbReference>
<accession>A0A7X2PD93</accession>
<organism evidence="1 2">
    <name type="scientific">Bullifex porci</name>
    <dbReference type="NCBI Taxonomy" id="2606638"/>
    <lineage>
        <taxon>Bacteria</taxon>
        <taxon>Pseudomonadati</taxon>
        <taxon>Spirochaetota</taxon>
        <taxon>Spirochaetia</taxon>
        <taxon>Spirochaetales</taxon>
        <taxon>Spirochaetaceae</taxon>
        <taxon>Bullifex</taxon>
    </lineage>
</organism>
<proteinExistence type="predicted"/>
<dbReference type="RefSeq" id="WP_154425987.1">
    <property type="nucleotide sequence ID" value="NZ_VUNN01000017.1"/>
</dbReference>
<sequence>MLLKENAFCTYLLKLIPSDSVEIIDLEGKLKLEYYQLKKTFEGQVNLNEGSTVITPETKLRLKGKDEKKPLDEILEHINEKYKGEFTDGDKVVIQDHHDRLIKNKKFKNVANNNDLQMFNDSMFTSYFDDAAQDGYTESQQSYMSIFEDPAKYSAIKSALASVLYKELTDLGNVLL</sequence>
<dbReference type="AlphaFoldDB" id="A0A7X2PD93"/>
<keyword evidence="2" id="KW-1185">Reference proteome</keyword>
<reference evidence="1 2" key="1">
    <citation type="submission" date="2019-08" db="EMBL/GenBank/DDBJ databases">
        <title>In-depth cultivation of the pig gut microbiome towards novel bacterial diversity and tailored functional studies.</title>
        <authorList>
            <person name="Wylensek D."/>
            <person name="Hitch T.C.A."/>
            <person name="Clavel T."/>
        </authorList>
    </citation>
    <scope>NUCLEOTIDE SEQUENCE [LARGE SCALE GENOMIC DNA]</scope>
    <source>
        <strain evidence="1 2">NM-380-WT-3C1</strain>
    </source>
</reference>
<name>A0A7X2PD93_9SPIO</name>